<dbReference type="InterPro" id="IPR040632">
    <property type="entry name" value="Sulfotransfer_4"/>
</dbReference>
<comment type="caution">
    <text evidence="1">The sequence shown here is derived from an EMBL/GenBank/DDBJ whole genome shotgun (WGS) entry which is preliminary data.</text>
</comment>
<dbReference type="EMBL" id="BAAANY010000003">
    <property type="protein sequence ID" value="GAA1663209.1"/>
    <property type="molecule type" value="Genomic_DNA"/>
</dbReference>
<dbReference type="InterPro" id="IPR027417">
    <property type="entry name" value="P-loop_NTPase"/>
</dbReference>
<dbReference type="PANTHER" id="PTHR36978">
    <property type="entry name" value="P-LOOP CONTAINING NUCLEOTIDE TRIPHOSPHATE HYDROLASE"/>
    <property type="match status" value="1"/>
</dbReference>
<dbReference type="PANTHER" id="PTHR36978:SF4">
    <property type="entry name" value="P-LOOP CONTAINING NUCLEOSIDE TRIPHOSPHATE HYDROLASE PROTEIN"/>
    <property type="match status" value="1"/>
</dbReference>
<sequence length="206" mass="23517">MKVIGAGFPRTGTSTQQTVLNKLGFGPCYHMREVMEHPEHIDSWVAAYSGEKIDLVATFAGYQSTTDSPGCYFWRELMEAYPDAKVLLSVRDPEKWYQSMIKTVLNEDLFKEVDGPTTSARRLVPVMFDRMFGGSREKDHLINVFSRHNEAVRREVPAEKLLVYEVSDGWEPLCAFLGVPVPDEEFPWLNDSAAFVRTVAEFRSRQ</sequence>
<dbReference type="RefSeq" id="WP_344307682.1">
    <property type="nucleotide sequence ID" value="NZ_BAAANY010000003.1"/>
</dbReference>
<protein>
    <submittedName>
        <fullName evidence="1">Sulfotransferase family protein</fullName>
    </submittedName>
</protein>
<accession>A0ABN2G0J6</accession>
<dbReference type="Proteomes" id="UP001500618">
    <property type="component" value="Unassembled WGS sequence"/>
</dbReference>
<keyword evidence="2" id="KW-1185">Reference proteome</keyword>
<evidence type="ECO:0000313" key="2">
    <source>
        <dbReference type="Proteomes" id="UP001500618"/>
    </source>
</evidence>
<organism evidence="1 2">
    <name type="scientific">Fodinicola feengrottensis</name>
    <dbReference type="NCBI Taxonomy" id="435914"/>
    <lineage>
        <taxon>Bacteria</taxon>
        <taxon>Bacillati</taxon>
        <taxon>Actinomycetota</taxon>
        <taxon>Actinomycetes</taxon>
        <taxon>Mycobacteriales</taxon>
        <taxon>Fodinicola</taxon>
    </lineage>
</organism>
<gene>
    <name evidence="1" type="ORF">GCM10009765_10830</name>
</gene>
<dbReference type="Gene3D" id="3.40.50.300">
    <property type="entry name" value="P-loop containing nucleotide triphosphate hydrolases"/>
    <property type="match status" value="1"/>
</dbReference>
<reference evidence="1 2" key="1">
    <citation type="journal article" date="2019" name="Int. J. Syst. Evol. Microbiol.">
        <title>The Global Catalogue of Microorganisms (GCM) 10K type strain sequencing project: providing services to taxonomists for standard genome sequencing and annotation.</title>
        <authorList>
            <consortium name="The Broad Institute Genomics Platform"/>
            <consortium name="The Broad Institute Genome Sequencing Center for Infectious Disease"/>
            <person name="Wu L."/>
            <person name="Ma J."/>
        </authorList>
    </citation>
    <scope>NUCLEOTIDE SEQUENCE [LARGE SCALE GENOMIC DNA]</scope>
    <source>
        <strain evidence="1 2">JCM 14718</strain>
    </source>
</reference>
<dbReference type="SUPFAM" id="SSF52540">
    <property type="entry name" value="P-loop containing nucleoside triphosphate hydrolases"/>
    <property type="match status" value="1"/>
</dbReference>
<evidence type="ECO:0000313" key="1">
    <source>
        <dbReference type="EMBL" id="GAA1663209.1"/>
    </source>
</evidence>
<proteinExistence type="predicted"/>
<name>A0ABN2G0J6_9ACTN</name>
<dbReference type="Pfam" id="PF17784">
    <property type="entry name" value="Sulfotransfer_4"/>
    <property type="match status" value="1"/>
</dbReference>